<organism evidence="3 4">
    <name type="scientific">Maritimibacter alkaliphilus HTCC2654</name>
    <dbReference type="NCBI Taxonomy" id="314271"/>
    <lineage>
        <taxon>Bacteria</taxon>
        <taxon>Pseudomonadati</taxon>
        <taxon>Pseudomonadota</taxon>
        <taxon>Alphaproteobacteria</taxon>
        <taxon>Rhodobacterales</taxon>
        <taxon>Roseobacteraceae</taxon>
        <taxon>Maritimibacter</taxon>
    </lineage>
</organism>
<dbReference type="InterPro" id="IPR002539">
    <property type="entry name" value="MaoC-like_dom"/>
</dbReference>
<reference evidence="3 4" key="1">
    <citation type="journal article" date="2010" name="J. Bacteriol.">
        <title>Genome sequences of Pelagibaca bermudensis HTCC2601T and Maritimibacter alkaliphilus HTCC2654T, the type strains of two marine Roseobacter genera.</title>
        <authorList>
            <person name="Thrash J.C."/>
            <person name="Cho J.C."/>
            <person name="Ferriera S."/>
            <person name="Johnson J."/>
            <person name="Vergin K.L."/>
            <person name="Giovannoni S.J."/>
        </authorList>
    </citation>
    <scope>NUCLEOTIDE SEQUENCE [LARGE SCALE GENOMIC DNA]</scope>
    <source>
        <strain evidence="3 4">HTCC2654</strain>
    </source>
</reference>
<dbReference type="OrthoDB" id="9797938at2"/>
<accession>A3VK89</accession>
<sequence>MSAKTDPHPARKWEDLEIGEETTSSPLTVTAEDMVEFAGRYDPQYFHNDAEAAKESLFGELVASGIHTAALWRIMDHEVNGNVDWVCGVQWDNVRWSRAVRAGDTLTAHSRVVSKRPSESRPGVGLAVLEHWLVNQDGVTVFSFASTDLVYRRAA</sequence>
<dbReference type="STRING" id="314271.RB2654_23568"/>
<keyword evidence="4" id="KW-1185">Reference proteome</keyword>
<dbReference type="Pfam" id="PF01575">
    <property type="entry name" value="MaoC_dehydratas"/>
    <property type="match status" value="1"/>
</dbReference>
<comment type="caution">
    <text evidence="3">The sequence shown here is derived from an EMBL/GenBank/DDBJ whole genome shotgun (WGS) entry which is preliminary data.</text>
</comment>
<evidence type="ECO:0000256" key="1">
    <source>
        <dbReference type="SAM" id="MobiDB-lite"/>
    </source>
</evidence>
<dbReference type="PANTHER" id="PTHR43664:SF1">
    <property type="entry name" value="BETA-METHYLMALYL-COA DEHYDRATASE"/>
    <property type="match status" value="1"/>
</dbReference>
<dbReference type="InterPro" id="IPR052342">
    <property type="entry name" value="MCH/BMMD"/>
</dbReference>
<evidence type="ECO:0000259" key="2">
    <source>
        <dbReference type="Pfam" id="PF01575"/>
    </source>
</evidence>
<dbReference type="Gene3D" id="3.10.129.10">
    <property type="entry name" value="Hotdog Thioesterase"/>
    <property type="match status" value="1"/>
</dbReference>
<dbReference type="Proteomes" id="UP000002931">
    <property type="component" value="Unassembled WGS sequence"/>
</dbReference>
<feature type="region of interest" description="Disordered" evidence="1">
    <location>
        <begin position="1"/>
        <end position="25"/>
    </location>
</feature>
<evidence type="ECO:0000313" key="3">
    <source>
        <dbReference type="EMBL" id="EAQ11394.1"/>
    </source>
</evidence>
<protein>
    <recommendedName>
        <fullName evidence="2">MaoC-like domain-containing protein</fullName>
    </recommendedName>
</protein>
<dbReference type="HOGENOM" id="CLU_094876_1_0_5"/>
<evidence type="ECO:0000313" key="4">
    <source>
        <dbReference type="Proteomes" id="UP000002931"/>
    </source>
</evidence>
<dbReference type="EMBL" id="AAMT01000016">
    <property type="protein sequence ID" value="EAQ11394.1"/>
    <property type="molecule type" value="Genomic_DNA"/>
</dbReference>
<dbReference type="PANTHER" id="PTHR43664">
    <property type="entry name" value="MONOAMINE OXIDASE-RELATED"/>
    <property type="match status" value="1"/>
</dbReference>
<dbReference type="InterPro" id="IPR029069">
    <property type="entry name" value="HotDog_dom_sf"/>
</dbReference>
<dbReference type="CDD" id="cd03454">
    <property type="entry name" value="YdeM"/>
    <property type="match status" value="1"/>
</dbReference>
<gene>
    <name evidence="3" type="ORF">RB2654_23568</name>
</gene>
<dbReference type="RefSeq" id="WP_008327651.1">
    <property type="nucleotide sequence ID" value="NZ_AAMT01000016.1"/>
</dbReference>
<feature type="domain" description="MaoC-like" evidence="2">
    <location>
        <begin position="20"/>
        <end position="119"/>
    </location>
</feature>
<feature type="compositionally biased region" description="Basic and acidic residues" evidence="1">
    <location>
        <begin position="1"/>
        <end position="15"/>
    </location>
</feature>
<dbReference type="SUPFAM" id="SSF54637">
    <property type="entry name" value="Thioesterase/thiol ester dehydrase-isomerase"/>
    <property type="match status" value="1"/>
</dbReference>
<dbReference type="AlphaFoldDB" id="A3VK89"/>
<name>A3VK89_9RHOB</name>
<proteinExistence type="predicted"/>